<dbReference type="InterPro" id="IPR013221">
    <property type="entry name" value="Mur_ligase_cen"/>
</dbReference>
<feature type="domain" description="Mur ligase central" evidence="18">
    <location>
        <begin position="111"/>
        <end position="316"/>
    </location>
</feature>
<dbReference type="PANTHER" id="PTHR43445">
    <property type="entry name" value="UDP-N-ACETYLMURAMATE--L-ALANINE LIGASE-RELATED"/>
    <property type="match status" value="1"/>
</dbReference>
<evidence type="ECO:0000256" key="3">
    <source>
        <dbReference type="ARBA" id="ARBA00012211"/>
    </source>
</evidence>
<feature type="domain" description="Mur ligase C-terminal" evidence="17">
    <location>
        <begin position="339"/>
        <end position="470"/>
    </location>
</feature>
<protein>
    <recommendedName>
        <fullName evidence="3 14">UDP-N-acetylmuramate--L-alanine ligase</fullName>
        <ecNumber evidence="3 14">6.3.2.8</ecNumber>
    </recommendedName>
    <alternativeName>
        <fullName evidence="14">UDP-N-acetylmuramoyl-L-alanine synthetase</fullName>
    </alternativeName>
</protein>
<dbReference type="GO" id="GO:0009252">
    <property type="term" value="P:peptidoglycan biosynthetic process"/>
    <property type="evidence" value="ECO:0007669"/>
    <property type="project" value="UniProtKB-UniRule"/>
</dbReference>
<evidence type="ECO:0000256" key="7">
    <source>
        <dbReference type="ARBA" id="ARBA00022741"/>
    </source>
</evidence>
<comment type="similarity">
    <text evidence="14">Belongs to the MurCDEF family.</text>
</comment>
<keyword evidence="10 14" id="KW-0573">Peptidoglycan synthesis</keyword>
<evidence type="ECO:0000259" key="18">
    <source>
        <dbReference type="Pfam" id="PF08245"/>
    </source>
</evidence>
<dbReference type="InterPro" id="IPR004101">
    <property type="entry name" value="Mur_ligase_C"/>
</dbReference>
<dbReference type="AlphaFoldDB" id="D6Z3Q0"/>
<evidence type="ECO:0000256" key="10">
    <source>
        <dbReference type="ARBA" id="ARBA00022984"/>
    </source>
</evidence>
<dbReference type="Gene3D" id="3.90.190.20">
    <property type="entry name" value="Mur ligase, C-terminal domain"/>
    <property type="match status" value="1"/>
</dbReference>
<feature type="binding site" evidence="14">
    <location>
        <begin position="113"/>
        <end position="119"/>
    </location>
    <ligand>
        <name>ATP</name>
        <dbReference type="ChEBI" id="CHEBI:30616"/>
    </ligand>
</feature>
<reference evidence="20" key="1">
    <citation type="submission" date="2010-02" db="EMBL/GenBank/DDBJ databases">
        <title>Complete sequence of Desulfurivibrio alkaliphilus AHT2.</title>
        <authorList>
            <consortium name="US DOE Joint Genome Institute"/>
            <person name="Pitluck S."/>
            <person name="Chertkov O."/>
            <person name="Detter J.C."/>
            <person name="Han C."/>
            <person name="Tapia R."/>
            <person name="Larimer F."/>
            <person name="Land M."/>
            <person name="Hauser L."/>
            <person name="Kyrpides N."/>
            <person name="Mikhailova N."/>
            <person name="Sorokin D.Y."/>
            <person name="Muyzer G."/>
            <person name="Woyke T."/>
        </authorList>
    </citation>
    <scope>NUCLEOTIDE SEQUENCE [LARGE SCALE GENOMIC DNA]</scope>
    <source>
        <strain evidence="20">DSM 19089 / UNIQEM U267 / AHT2</strain>
    </source>
</reference>
<dbReference type="InterPro" id="IPR036615">
    <property type="entry name" value="Mur_ligase_C_dom_sf"/>
</dbReference>
<proteinExistence type="inferred from homology"/>
<evidence type="ECO:0000256" key="1">
    <source>
        <dbReference type="ARBA" id="ARBA00004496"/>
    </source>
</evidence>
<dbReference type="HOGENOM" id="CLU_028104_2_2_7"/>
<evidence type="ECO:0000256" key="13">
    <source>
        <dbReference type="ARBA" id="ARBA00047833"/>
    </source>
</evidence>
<dbReference type="InterPro" id="IPR050061">
    <property type="entry name" value="MurCDEF_pg_biosynth"/>
</dbReference>
<keyword evidence="8 14" id="KW-0067">ATP-binding</keyword>
<evidence type="ECO:0000256" key="5">
    <source>
        <dbReference type="ARBA" id="ARBA00022598"/>
    </source>
</evidence>
<comment type="subcellular location">
    <subcellularLocation>
        <location evidence="1 14">Cytoplasm</location>
    </subcellularLocation>
</comment>
<evidence type="ECO:0000256" key="11">
    <source>
        <dbReference type="ARBA" id="ARBA00023306"/>
    </source>
</evidence>
<comment type="pathway">
    <text evidence="2 14">Cell wall biogenesis; peptidoglycan biosynthesis.</text>
</comment>
<dbReference type="Pfam" id="PF01225">
    <property type="entry name" value="Mur_ligase"/>
    <property type="match status" value="1"/>
</dbReference>
<evidence type="ECO:0000256" key="15">
    <source>
        <dbReference type="SAM" id="Phobius"/>
    </source>
</evidence>
<feature type="transmembrane region" description="Helical" evidence="15">
    <location>
        <begin position="7"/>
        <end position="30"/>
    </location>
</feature>
<dbReference type="SUPFAM" id="SSF51984">
    <property type="entry name" value="MurCD N-terminal domain"/>
    <property type="match status" value="1"/>
</dbReference>
<dbReference type="InterPro" id="IPR005758">
    <property type="entry name" value="UDP-N-AcMur_Ala_ligase_MurC"/>
</dbReference>
<keyword evidence="12 14" id="KW-0961">Cell wall biogenesis/degradation</keyword>
<keyword evidence="9 14" id="KW-0133">Cell shape</keyword>
<dbReference type="GO" id="GO:0051301">
    <property type="term" value="P:cell division"/>
    <property type="evidence" value="ECO:0007669"/>
    <property type="project" value="UniProtKB-KW"/>
</dbReference>
<dbReference type="InterPro" id="IPR000713">
    <property type="entry name" value="Mur_ligase_N"/>
</dbReference>
<dbReference type="STRING" id="589865.DaAHT2_1480"/>
<keyword evidence="11 14" id="KW-0131">Cell cycle</keyword>
<dbReference type="GO" id="GO:0008360">
    <property type="term" value="P:regulation of cell shape"/>
    <property type="evidence" value="ECO:0007669"/>
    <property type="project" value="UniProtKB-KW"/>
</dbReference>
<keyword evidence="7 14" id="KW-0547">Nucleotide-binding</keyword>
<evidence type="ECO:0000256" key="4">
    <source>
        <dbReference type="ARBA" id="ARBA00022490"/>
    </source>
</evidence>
<evidence type="ECO:0000259" key="16">
    <source>
        <dbReference type="Pfam" id="PF01225"/>
    </source>
</evidence>
<name>D6Z3Q0_DESAT</name>
<dbReference type="SUPFAM" id="SSF53623">
    <property type="entry name" value="MurD-like peptide ligases, catalytic domain"/>
    <property type="match status" value="1"/>
</dbReference>
<evidence type="ECO:0000256" key="2">
    <source>
        <dbReference type="ARBA" id="ARBA00004752"/>
    </source>
</evidence>
<dbReference type="Pfam" id="PF02875">
    <property type="entry name" value="Mur_ligase_C"/>
    <property type="match status" value="1"/>
</dbReference>
<dbReference type="FunCoup" id="D6Z3Q0">
    <property type="interactions" value="286"/>
</dbReference>
<evidence type="ECO:0000259" key="17">
    <source>
        <dbReference type="Pfam" id="PF02875"/>
    </source>
</evidence>
<evidence type="ECO:0000313" key="19">
    <source>
        <dbReference type="EMBL" id="ADH86175.1"/>
    </source>
</evidence>
<dbReference type="eggNOG" id="COG0773">
    <property type="taxonomic scope" value="Bacteria"/>
</dbReference>
<dbReference type="InterPro" id="IPR036565">
    <property type="entry name" value="Mur-like_cat_sf"/>
</dbReference>
<dbReference type="OrthoDB" id="9804126at2"/>
<dbReference type="HAMAP" id="MF_00046">
    <property type="entry name" value="MurC"/>
    <property type="match status" value="1"/>
</dbReference>
<organism evidence="19 20">
    <name type="scientific">Desulfurivibrio alkaliphilus (strain DSM 19089 / UNIQEM U267 / AHT2)</name>
    <dbReference type="NCBI Taxonomy" id="589865"/>
    <lineage>
        <taxon>Bacteria</taxon>
        <taxon>Pseudomonadati</taxon>
        <taxon>Thermodesulfobacteriota</taxon>
        <taxon>Desulfobulbia</taxon>
        <taxon>Desulfobulbales</taxon>
        <taxon>Desulfobulbaceae</taxon>
        <taxon>Desulfurivibrio</taxon>
    </lineage>
</organism>
<dbReference type="Pfam" id="PF08245">
    <property type="entry name" value="Mur_ligase_M"/>
    <property type="match status" value="1"/>
</dbReference>
<dbReference type="GO" id="GO:0008763">
    <property type="term" value="F:UDP-N-acetylmuramate-L-alanine ligase activity"/>
    <property type="evidence" value="ECO:0007669"/>
    <property type="project" value="UniProtKB-UniRule"/>
</dbReference>
<dbReference type="NCBIfam" id="TIGR01082">
    <property type="entry name" value="murC"/>
    <property type="match status" value="1"/>
</dbReference>
<keyword evidence="4 14" id="KW-0963">Cytoplasm</keyword>
<dbReference type="GO" id="GO:0071555">
    <property type="term" value="P:cell wall organization"/>
    <property type="evidence" value="ECO:0007669"/>
    <property type="project" value="UniProtKB-KW"/>
</dbReference>
<keyword evidence="15" id="KW-0812">Transmembrane</keyword>
<keyword evidence="20" id="KW-1185">Reference proteome</keyword>
<dbReference type="Proteomes" id="UP000001508">
    <property type="component" value="Chromosome"/>
</dbReference>
<dbReference type="GO" id="GO:0005524">
    <property type="term" value="F:ATP binding"/>
    <property type="evidence" value="ECO:0007669"/>
    <property type="project" value="UniProtKB-UniRule"/>
</dbReference>
<evidence type="ECO:0000256" key="14">
    <source>
        <dbReference type="HAMAP-Rule" id="MF_00046"/>
    </source>
</evidence>
<evidence type="ECO:0000256" key="6">
    <source>
        <dbReference type="ARBA" id="ARBA00022618"/>
    </source>
</evidence>
<dbReference type="PANTHER" id="PTHR43445:SF3">
    <property type="entry name" value="UDP-N-ACETYLMURAMATE--L-ALANINE LIGASE"/>
    <property type="match status" value="1"/>
</dbReference>
<keyword evidence="5 14" id="KW-0436">Ligase</keyword>
<evidence type="ECO:0000313" key="20">
    <source>
        <dbReference type="Proteomes" id="UP000001508"/>
    </source>
</evidence>
<dbReference type="GO" id="GO:0005737">
    <property type="term" value="C:cytoplasm"/>
    <property type="evidence" value="ECO:0007669"/>
    <property type="project" value="UniProtKB-SubCell"/>
</dbReference>
<evidence type="ECO:0000256" key="8">
    <source>
        <dbReference type="ARBA" id="ARBA00022840"/>
    </source>
</evidence>
<dbReference type="UniPathway" id="UPA00219"/>
<accession>D6Z3Q0</accession>
<gene>
    <name evidence="14" type="primary">murC</name>
    <name evidence="19" type="ordered locus">DaAHT2_1480</name>
</gene>
<sequence length="490" mass="52906">MYRKNQHIHFVGIGGIGMSGIAELLLNLGYRVSGSDLRESRITRRLRELGGRIGIGHDGRWVVGADVVVISSAVKPDNPEVTAAHEALIPVIPRAEMLAELMRLKINGIAVAGSHGKTSTTSMAGTLLAEAGLDPTVVIGGQVNSFGSNAKLGEGDFLVAEADESDGSFLKLSPVLEIVTNIDLEHVDHYHDLEAVKAAFLEFINRIPFYGAAILCLDDPNVAALLPLVRKRTITYGLSSQADVQAREITSRGFVSRFEVWQRGREQATNNGKNCAQDNGMAQDAVSREPLRKLGSVALAVPGRHNIYNALAVIALGLELEIPFPVIARALSTYSGVQRRLEVKGEVDGITVVDDYGHHPTEIRATLAAMRQAWPKRRLVVLFQPHRYSRTAGLLPDFCTAFHDADLLLLDDIYAAGEEPVAALAGDALARAIRRHGQKEVEYVSGLIDNPEAVLPVLKRGDVVLTLGAGNIWRLGESVLAALTEKDQAA</sequence>
<evidence type="ECO:0000256" key="9">
    <source>
        <dbReference type="ARBA" id="ARBA00022960"/>
    </source>
</evidence>
<dbReference type="EMBL" id="CP001940">
    <property type="protein sequence ID" value="ADH86175.1"/>
    <property type="molecule type" value="Genomic_DNA"/>
</dbReference>
<dbReference type="InParanoid" id="D6Z3Q0"/>
<comment type="catalytic activity">
    <reaction evidence="13 14">
        <text>UDP-N-acetyl-alpha-D-muramate + L-alanine + ATP = UDP-N-acetyl-alpha-D-muramoyl-L-alanine + ADP + phosphate + H(+)</text>
        <dbReference type="Rhea" id="RHEA:23372"/>
        <dbReference type="ChEBI" id="CHEBI:15378"/>
        <dbReference type="ChEBI" id="CHEBI:30616"/>
        <dbReference type="ChEBI" id="CHEBI:43474"/>
        <dbReference type="ChEBI" id="CHEBI:57972"/>
        <dbReference type="ChEBI" id="CHEBI:70757"/>
        <dbReference type="ChEBI" id="CHEBI:83898"/>
        <dbReference type="ChEBI" id="CHEBI:456216"/>
        <dbReference type="EC" id="6.3.2.8"/>
    </reaction>
</comment>
<dbReference type="EC" id="6.3.2.8" evidence="3 14"/>
<keyword evidence="15" id="KW-0472">Membrane</keyword>
<feature type="domain" description="Mur ligase N-terminal catalytic" evidence="16">
    <location>
        <begin position="7"/>
        <end position="104"/>
    </location>
</feature>
<dbReference type="KEGG" id="dak:DaAHT2_1480"/>
<keyword evidence="15" id="KW-1133">Transmembrane helix</keyword>
<evidence type="ECO:0000256" key="12">
    <source>
        <dbReference type="ARBA" id="ARBA00023316"/>
    </source>
</evidence>
<dbReference type="Gene3D" id="3.40.50.720">
    <property type="entry name" value="NAD(P)-binding Rossmann-like Domain"/>
    <property type="match status" value="1"/>
</dbReference>
<dbReference type="RefSeq" id="WP_013163702.1">
    <property type="nucleotide sequence ID" value="NC_014216.1"/>
</dbReference>
<comment type="function">
    <text evidence="14">Cell wall formation.</text>
</comment>
<dbReference type="Gene3D" id="3.40.1190.10">
    <property type="entry name" value="Mur-like, catalytic domain"/>
    <property type="match status" value="1"/>
</dbReference>
<dbReference type="SUPFAM" id="SSF53244">
    <property type="entry name" value="MurD-like peptide ligases, peptide-binding domain"/>
    <property type="match status" value="1"/>
</dbReference>
<keyword evidence="6 14" id="KW-0132">Cell division</keyword>